<evidence type="ECO:0000313" key="3">
    <source>
        <dbReference type="EMBL" id="SEH07836.1"/>
    </source>
</evidence>
<protein>
    <submittedName>
        <fullName evidence="3">Uncharacterized protein</fullName>
    </submittedName>
</protein>
<sequence length="184" mass="20815">MLYIWLVSWSVSSILINIKTKSKVTIIGGGFISSLIVIIIFANLTGQVKTNPKKDNKQENSVSKEKRVADTQKRRKEAEEETRTNKIQKIEDSFAVNDPHLYQTKKGYIFSPELGVFAMATVYIKNGDKKKLYDMYEKKLVSLTSDGLKVKIVAASKNKSIVKIKKLGSNKTVWTERDALVQID</sequence>
<reference evidence="3 4" key="1">
    <citation type="submission" date="2016-10" db="EMBL/GenBank/DDBJ databases">
        <authorList>
            <person name="de Groot N.N."/>
        </authorList>
    </citation>
    <scope>NUCLEOTIDE SEQUENCE [LARGE SCALE GENOMIC DNA]</scope>
    <source>
        <strain evidence="3">MBHS1</strain>
    </source>
</reference>
<dbReference type="EMBL" id="FMSV02000540">
    <property type="protein sequence ID" value="SEH07836.1"/>
    <property type="molecule type" value="Genomic_DNA"/>
</dbReference>
<keyword evidence="2" id="KW-0812">Transmembrane</keyword>
<dbReference type="RefSeq" id="WP_103921446.1">
    <property type="nucleotide sequence ID" value="NZ_FMSV02000540.1"/>
</dbReference>
<feature type="region of interest" description="Disordered" evidence="1">
    <location>
        <begin position="51"/>
        <end position="84"/>
    </location>
</feature>
<evidence type="ECO:0000313" key="4">
    <source>
        <dbReference type="Proteomes" id="UP000236724"/>
    </source>
</evidence>
<proteinExistence type="predicted"/>
<keyword evidence="2" id="KW-0472">Membrane</keyword>
<feature type="compositionally biased region" description="Basic and acidic residues" evidence="1">
    <location>
        <begin position="52"/>
        <end position="84"/>
    </location>
</feature>
<feature type="transmembrane region" description="Helical" evidence="2">
    <location>
        <begin position="24"/>
        <end position="44"/>
    </location>
</feature>
<evidence type="ECO:0000256" key="2">
    <source>
        <dbReference type="SAM" id="Phobius"/>
    </source>
</evidence>
<dbReference type="AlphaFoldDB" id="A0A1H6FF89"/>
<name>A0A1H6FF89_9GAMM</name>
<accession>A0A1H6FF89</accession>
<organism evidence="3 4">
    <name type="scientific">Candidatus Venteria ishoeyi</name>
    <dbReference type="NCBI Taxonomy" id="1899563"/>
    <lineage>
        <taxon>Bacteria</taxon>
        <taxon>Pseudomonadati</taxon>
        <taxon>Pseudomonadota</taxon>
        <taxon>Gammaproteobacteria</taxon>
        <taxon>Thiotrichales</taxon>
        <taxon>Thiotrichaceae</taxon>
        <taxon>Venteria</taxon>
    </lineage>
</organism>
<dbReference type="Proteomes" id="UP000236724">
    <property type="component" value="Unassembled WGS sequence"/>
</dbReference>
<keyword evidence="4" id="KW-1185">Reference proteome</keyword>
<gene>
    <name evidence="3" type="ORF">MBHS_03723</name>
</gene>
<evidence type="ECO:0000256" key="1">
    <source>
        <dbReference type="SAM" id="MobiDB-lite"/>
    </source>
</evidence>
<keyword evidence="2" id="KW-1133">Transmembrane helix</keyword>